<evidence type="ECO:0000256" key="2">
    <source>
        <dbReference type="ARBA" id="ARBA00040540"/>
    </source>
</evidence>
<dbReference type="GO" id="GO:0000492">
    <property type="term" value="P:box C/D snoRNP assembly"/>
    <property type="evidence" value="ECO:0007669"/>
    <property type="project" value="TreeGrafter"/>
</dbReference>
<protein>
    <recommendedName>
        <fullName evidence="2">PIH1 domain-containing protein 1</fullName>
    </recommendedName>
</protein>
<organism evidence="6 7">
    <name type="scientific">Schistosoma mekongi</name>
    <name type="common">Parasitic worm</name>
    <dbReference type="NCBI Taxonomy" id="38744"/>
    <lineage>
        <taxon>Eukaryota</taxon>
        <taxon>Metazoa</taxon>
        <taxon>Spiralia</taxon>
        <taxon>Lophotrochozoa</taxon>
        <taxon>Platyhelminthes</taxon>
        <taxon>Trematoda</taxon>
        <taxon>Digenea</taxon>
        <taxon>Strigeidida</taxon>
        <taxon>Schistosomatoidea</taxon>
        <taxon>Schistosomatidae</taxon>
        <taxon>Schistosoma</taxon>
    </lineage>
</organism>
<dbReference type="InterPro" id="IPR050734">
    <property type="entry name" value="PIH1/Kintoun_subfamily"/>
</dbReference>
<evidence type="ECO:0000256" key="3">
    <source>
        <dbReference type="ARBA" id="ARBA00046233"/>
    </source>
</evidence>
<feature type="domain" description="PIH1 N-terminal" evidence="4">
    <location>
        <begin position="20"/>
        <end position="163"/>
    </location>
</feature>
<proteinExistence type="inferred from homology"/>
<dbReference type="InterPro" id="IPR041442">
    <property type="entry name" value="PIH1D1/2/3_CS-like"/>
</dbReference>
<evidence type="ECO:0000259" key="5">
    <source>
        <dbReference type="Pfam" id="PF18201"/>
    </source>
</evidence>
<gene>
    <name evidence="6" type="ORF">MN116_001730</name>
</gene>
<dbReference type="GO" id="GO:0006364">
    <property type="term" value="P:rRNA processing"/>
    <property type="evidence" value="ECO:0007669"/>
    <property type="project" value="TreeGrafter"/>
</dbReference>
<dbReference type="PANTHER" id="PTHR22997">
    <property type="entry name" value="PIH1 DOMAIN-CONTAINING PROTEIN 1"/>
    <property type="match status" value="1"/>
</dbReference>
<comment type="caution">
    <text evidence="6">The sequence shown here is derived from an EMBL/GenBank/DDBJ whole genome shotgun (WGS) entry which is preliminary data.</text>
</comment>
<reference evidence="6" key="1">
    <citation type="submission" date="2022-04" db="EMBL/GenBank/DDBJ databases">
        <authorList>
            <person name="Xu L."/>
            <person name="Lv Z."/>
        </authorList>
    </citation>
    <scope>NUCLEOTIDE SEQUENCE</scope>
    <source>
        <strain evidence="6">LV_2022a</strain>
    </source>
</reference>
<comment type="similarity">
    <text evidence="1">Belongs to the PIH1 family.</text>
</comment>
<dbReference type="PANTHER" id="PTHR22997:SF0">
    <property type="entry name" value="PIH1 DOMAIN-CONTAINING PROTEIN 1"/>
    <property type="match status" value="1"/>
</dbReference>
<feature type="domain" description="PIH1D1/2/3 CS-like" evidence="5">
    <location>
        <begin position="192"/>
        <end position="274"/>
    </location>
</feature>
<dbReference type="AlphaFoldDB" id="A0AAE1ZHX8"/>
<evidence type="ECO:0000259" key="4">
    <source>
        <dbReference type="Pfam" id="PF08190"/>
    </source>
</evidence>
<dbReference type="InterPro" id="IPR012981">
    <property type="entry name" value="PIH1_N"/>
</dbReference>
<sequence>MGILDIVKDEIPAQDFTHSSIIIVPDPGFCVKLKSKNQEKVFVNICTSEKVPVPKNITEDELKRTLNDIDNSPPFKIPMCIGEPHAEVDSAQKGCIAYDIVINPQFYQKVKSSELFEAFLMTVIFEGLENKYNIELEKSWIILKNKKCMGKPQEQWIRTSNRPTIIEMDDPLPSKPKVIELPDPPFKSDTPNYEMVKINDDSGEVRYLIVRITMPKLISSSGLELQVGNDLLQLSSRGQIYSLELPLDTLVNEETTVAEFNRDTKILTVTMPVLTVQE</sequence>
<dbReference type="GO" id="GO:0097255">
    <property type="term" value="C:R2TP complex"/>
    <property type="evidence" value="ECO:0007669"/>
    <property type="project" value="TreeGrafter"/>
</dbReference>
<evidence type="ECO:0000313" key="7">
    <source>
        <dbReference type="Proteomes" id="UP001292079"/>
    </source>
</evidence>
<comment type="function">
    <text evidence="3">Involved in the assembly of C/D box small nucleolar ribonucleoprotein (snoRNP) particles. Recruits the SWI/SNF complex to the core promoter of rRNA genes and enhances pre-rRNA transcription. Mediates interaction of TELO2 with the R2TP complex which is necessary for the stability of MTOR and SMG1. Positively regulates the assembly and activity of the mTORC1 complex.</text>
</comment>
<dbReference type="Pfam" id="PF18201">
    <property type="entry name" value="PIH1_CS"/>
    <property type="match status" value="1"/>
</dbReference>
<accession>A0AAE1ZHX8</accession>
<dbReference type="Proteomes" id="UP001292079">
    <property type="component" value="Unassembled WGS sequence"/>
</dbReference>
<dbReference type="Pfam" id="PF08190">
    <property type="entry name" value="PIH1"/>
    <property type="match status" value="1"/>
</dbReference>
<dbReference type="GO" id="GO:1990904">
    <property type="term" value="C:ribonucleoprotein complex"/>
    <property type="evidence" value="ECO:0007669"/>
    <property type="project" value="TreeGrafter"/>
</dbReference>
<keyword evidence="7" id="KW-1185">Reference proteome</keyword>
<evidence type="ECO:0000256" key="1">
    <source>
        <dbReference type="ARBA" id="ARBA00008511"/>
    </source>
</evidence>
<dbReference type="GO" id="GO:0005737">
    <property type="term" value="C:cytoplasm"/>
    <property type="evidence" value="ECO:0007669"/>
    <property type="project" value="TreeGrafter"/>
</dbReference>
<name>A0AAE1ZHX8_SCHME</name>
<dbReference type="EMBL" id="JALJAT010000001">
    <property type="protein sequence ID" value="KAK4474591.1"/>
    <property type="molecule type" value="Genomic_DNA"/>
</dbReference>
<evidence type="ECO:0000313" key="6">
    <source>
        <dbReference type="EMBL" id="KAK4474591.1"/>
    </source>
</evidence>
<reference evidence="6" key="2">
    <citation type="journal article" date="2023" name="Infect Dis Poverty">
        <title>Chromosome-scale genome of the human blood fluke Schistosoma mekongi and its implications for public health.</title>
        <authorList>
            <person name="Zhou M."/>
            <person name="Xu L."/>
            <person name="Xu D."/>
            <person name="Chen W."/>
            <person name="Khan J."/>
            <person name="Hu Y."/>
            <person name="Huang H."/>
            <person name="Wei H."/>
            <person name="Zhang Y."/>
            <person name="Chusongsang P."/>
            <person name="Tanasarnprasert K."/>
            <person name="Hu X."/>
            <person name="Limpanont Y."/>
            <person name="Lv Z."/>
        </authorList>
    </citation>
    <scope>NUCLEOTIDE SEQUENCE</scope>
    <source>
        <strain evidence="6">LV_2022a</strain>
    </source>
</reference>